<name>A0A2Z4MR78_BREBE</name>
<organism evidence="1 2">
    <name type="scientific">Brevibacillus brevis</name>
    <name type="common">Bacillus brevis</name>
    <dbReference type="NCBI Taxonomy" id="1393"/>
    <lineage>
        <taxon>Bacteria</taxon>
        <taxon>Bacillati</taxon>
        <taxon>Bacillota</taxon>
        <taxon>Bacilli</taxon>
        <taxon>Bacillales</taxon>
        <taxon>Paenibacillaceae</taxon>
        <taxon>Brevibacillus</taxon>
    </lineage>
</organism>
<sequence length="61" mass="7726">MLKWEEVQEQIDELMKRYLLKYHVNVNMELEEWIQHQYQAYLLKGYDCWSKYKDLPIEESR</sequence>
<reference evidence="1 2" key="1">
    <citation type="journal article" date="2015" name="Genome Announc.">
        <title>Draft Genome Sequence of Brevibacillus brevis DZQ7, a Plant Growth-Promoting Rhizobacterium with Broad-Spectrum Antimicrobial Activity.</title>
        <authorList>
            <person name="Hou Q."/>
            <person name="Wang C."/>
            <person name="Hou X."/>
            <person name="Xia Z."/>
            <person name="Ye J."/>
            <person name="Liu K."/>
            <person name="Liu H."/>
            <person name="Wang J."/>
            <person name="Guo H."/>
            <person name="Yu X."/>
            <person name="Yang Y."/>
            <person name="Du B."/>
            <person name="Ding Y."/>
        </authorList>
    </citation>
    <scope>NUCLEOTIDE SEQUENCE [LARGE SCALE GENOMIC DNA]</scope>
    <source>
        <strain evidence="1 2">DZQ7</strain>
    </source>
</reference>
<accession>A0A2Z4MR78</accession>
<dbReference type="Proteomes" id="UP000036061">
    <property type="component" value="Chromosome"/>
</dbReference>
<dbReference type="RefSeq" id="WP_048035451.1">
    <property type="nucleotide sequence ID" value="NZ_CP030117.1"/>
</dbReference>
<protein>
    <submittedName>
        <fullName evidence="1">Uncharacterized protein</fullName>
    </submittedName>
</protein>
<dbReference type="AlphaFoldDB" id="A0A2Z4MR78"/>
<evidence type="ECO:0000313" key="2">
    <source>
        <dbReference type="Proteomes" id="UP000036061"/>
    </source>
</evidence>
<gene>
    <name evidence="1" type="ORF">AB432_030170</name>
</gene>
<proteinExistence type="predicted"/>
<dbReference type="EMBL" id="CP030117">
    <property type="protein sequence ID" value="AWX59054.1"/>
    <property type="molecule type" value="Genomic_DNA"/>
</dbReference>
<evidence type="ECO:0000313" key="1">
    <source>
        <dbReference type="EMBL" id="AWX59054.1"/>
    </source>
</evidence>